<feature type="compositionally biased region" description="Gly residues" evidence="1">
    <location>
        <begin position="18"/>
        <end position="31"/>
    </location>
</feature>
<evidence type="ECO:0000313" key="4">
    <source>
        <dbReference type="Proteomes" id="UP001595850"/>
    </source>
</evidence>
<evidence type="ECO:0000313" key="3">
    <source>
        <dbReference type="EMBL" id="MFC4061798.1"/>
    </source>
</evidence>
<comment type="caution">
    <text evidence="3">The sequence shown here is derived from an EMBL/GenBank/DDBJ whole genome shotgun (WGS) entry which is preliminary data.</text>
</comment>
<accession>A0ABV8IH72</accession>
<sequence>MRDRDDQVPEPPARPNGGRAGASGSGDGRPSGSGPRADRAGRAGRAPYGRHSSPAGDRQGDDTPVTCEPLVRPGGDQWRFREGWTAGRDDDERASRPVQVWYGTPPRVRIRDRRPYPYALAGAVVATAALVVVMTADVGTRGGAARVGTTPAATSAAPRHDRTAGAPGSVAAPTAAPLADDRPDQGASGGPRARTRPDGERRPVAGRDGGGGDGVSRYGGYGDLPKLDGGVWRVPPPLRAGPVRPSTGTGRSSSPRPTGGSTGGAVSGPGPGAATPAGEDGPRGRDPGDRRPPQQRPHPGAGPGPEWFDDDPCDHYRPFQRPFCDSLLQPGRR</sequence>
<gene>
    <name evidence="3" type="ORF">ACFOWE_26140</name>
</gene>
<reference evidence="4" key="1">
    <citation type="journal article" date="2019" name="Int. J. Syst. Evol. Microbiol.">
        <title>The Global Catalogue of Microorganisms (GCM) 10K type strain sequencing project: providing services to taxonomists for standard genome sequencing and annotation.</title>
        <authorList>
            <consortium name="The Broad Institute Genomics Platform"/>
            <consortium name="The Broad Institute Genome Sequencing Center for Infectious Disease"/>
            <person name="Wu L."/>
            <person name="Ma J."/>
        </authorList>
    </citation>
    <scope>NUCLEOTIDE SEQUENCE [LARGE SCALE GENOMIC DNA]</scope>
    <source>
        <strain evidence="4">TBRC 4489</strain>
    </source>
</reference>
<dbReference type="Proteomes" id="UP001595850">
    <property type="component" value="Unassembled WGS sequence"/>
</dbReference>
<evidence type="ECO:0000256" key="1">
    <source>
        <dbReference type="SAM" id="MobiDB-lite"/>
    </source>
</evidence>
<proteinExistence type="predicted"/>
<dbReference type="EMBL" id="JBHSBM010000036">
    <property type="protein sequence ID" value="MFC4061798.1"/>
    <property type="molecule type" value="Genomic_DNA"/>
</dbReference>
<protein>
    <submittedName>
        <fullName evidence="3">Uncharacterized protein</fullName>
    </submittedName>
</protein>
<feature type="compositionally biased region" description="Low complexity" evidence="1">
    <location>
        <begin position="142"/>
        <end position="154"/>
    </location>
</feature>
<feature type="compositionally biased region" description="Basic and acidic residues" evidence="1">
    <location>
        <begin position="195"/>
        <end position="205"/>
    </location>
</feature>
<name>A0ABV8IH72_9ACTN</name>
<keyword evidence="2" id="KW-0472">Membrane</keyword>
<keyword evidence="2" id="KW-1133">Transmembrane helix</keyword>
<evidence type="ECO:0000256" key="2">
    <source>
        <dbReference type="SAM" id="Phobius"/>
    </source>
</evidence>
<organism evidence="3 4">
    <name type="scientific">Planomonospora corallina</name>
    <dbReference type="NCBI Taxonomy" id="1806052"/>
    <lineage>
        <taxon>Bacteria</taxon>
        <taxon>Bacillati</taxon>
        <taxon>Actinomycetota</taxon>
        <taxon>Actinomycetes</taxon>
        <taxon>Streptosporangiales</taxon>
        <taxon>Streptosporangiaceae</taxon>
        <taxon>Planomonospora</taxon>
    </lineage>
</organism>
<dbReference type="RefSeq" id="WP_377292318.1">
    <property type="nucleotide sequence ID" value="NZ_JBHSBM010000036.1"/>
</dbReference>
<keyword evidence="2" id="KW-0812">Transmembrane</keyword>
<feature type="region of interest" description="Disordered" evidence="1">
    <location>
        <begin position="1"/>
        <end position="97"/>
    </location>
</feature>
<feature type="compositionally biased region" description="Basic and acidic residues" evidence="1">
    <location>
        <begin position="280"/>
        <end position="292"/>
    </location>
</feature>
<keyword evidence="4" id="KW-1185">Reference proteome</keyword>
<feature type="region of interest" description="Disordered" evidence="1">
    <location>
        <begin position="142"/>
        <end position="333"/>
    </location>
</feature>
<feature type="compositionally biased region" description="Basic and acidic residues" evidence="1">
    <location>
        <begin position="78"/>
        <end position="95"/>
    </location>
</feature>
<feature type="compositionally biased region" description="Low complexity" evidence="1">
    <location>
        <begin position="244"/>
        <end position="259"/>
    </location>
</feature>
<feature type="transmembrane region" description="Helical" evidence="2">
    <location>
        <begin position="116"/>
        <end position="136"/>
    </location>
</feature>
<feature type="compositionally biased region" description="Gly residues" evidence="1">
    <location>
        <begin position="260"/>
        <end position="271"/>
    </location>
</feature>
<feature type="compositionally biased region" description="Gly residues" evidence="1">
    <location>
        <begin position="207"/>
        <end position="222"/>
    </location>
</feature>